<gene>
    <name evidence="11" type="ORF">HYZ11_00980</name>
</gene>
<evidence type="ECO:0000259" key="10">
    <source>
        <dbReference type="Pfam" id="PF04290"/>
    </source>
</evidence>
<accession>A0A932MNG3</accession>
<keyword evidence="4" id="KW-0997">Cell inner membrane</keyword>
<feature type="transmembrane region" description="Helical" evidence="9">
    <location>
        <begin position="20"/>
        <end position="41"/>
    </location>
</feature>
<evidence type="ECO:0000256" key="6">
    <source>
        <dbReference type="ARBA" id="ARBA00022989"/>
    </source>
</evidence>
<dbReference type="GO" id="GO:0022857">
    <property type="term" value="F:transmembrane transporter activity"/>
    <property type="evidence" value="ECO:0007669"/>
    <property type="project" value="TreeGrafter"/>
</dbReference>
<comment type="caution">
    <text evidence="11">The sequence shown here is derived from an EMBL/GenBank/DDBJ whole genome shotgun (WGS) entry which is preliminary data.</text>
</comment>
<evidence type="ECO:0000256" key="3">
    <source>
        <dbReference type="ARBA" id="ARBA00022475"/>
    </source>
</evidence>
<evidence type="ECO:0000256" key="9">
    <source>
        <dbReference type="SAM" id="Phobius"/>
    </source>
</evidence>
<comment type="subcellular location">
    <subcellularLocation>
        <location evidence="1">Cell inner membrane</location>
        <topology evidence="1">Multi-pass membrane protein</topology>
    </subcellularLocation>
</comment>
<keyword evidence="2" id="KW-0813">Transport</keyword>
<evidence type="ECO:0000256" key="1">
    <source>
        <dbReference type="ARBA" id="ARBA00004429"/>
    </source>
</evidence>
<keyword evidence="3" id="KW-1003">Cell membrane</keyword>
<evidence type="ECO:0000256" key="2">
    <source>
        <dbReference type="ARBA" id="ARBA00022448"/>
    </source>
</evidence>
<dbReference type="EMBL" id="JACPUR010000001">
    <property type="protein sequence ID" value="MBI3126161.1"/>
    <property type="molecule type" value="Genomic_DNA"/>
</dbReference>
<feature type="transmembrane region" description="Helical" evidence="9">
    <location>
        <begin position="106"/>
        <end position="124"/>
    </location>
</feature>
<dbReference type="GO" id="GO:0005886">
    <property type="term" value="C:plasma membrane"/>
    <property type="evidence" value="ECO:0007669"/>
    <property type="project" value="UniProtKB-SubCell"/>
</dbReference>
<dbReference type="PANTHER" id="PTHR35011">
    <property type="entry name" value="2,3-DIKETO-L-GULONATE TRAP TRANSPORTER SMALL PERMEASE PROTEIN YIAM"/>
    <property type="match status" value="1"/>
</dbReference>
<organism evidence="11 12">
    <name type="scientific">Tectimicrobiota bacterium</name>
    <dbReference type="NCBI Taxonomy" id="2528274"/>
    <lineage>
        <taxon>Bacteria</taxon>
        <taxon>Pseudomonadati</taxon>
        <taxon>Nitrospinota/Tectimicrobiota group</taxon>
        <taxon>Candidatus Tectimicrobiota</taxon>
    </lineage>
</organism>
<evidence type="ECO:0000256" key="8">
    <source>
        <dbReference type="ARBA" id="ARBA00038436"/>
    </source>
</evidence>
<reference evidence="11" key="1">
    <citation type="submission" date="2020-07" db="EMBL/GenBank/DDBJ databases">
        <title>Huge and variable diversity of episymbiotic CPR bacteria and DPANN archaea in groundwater ecosystems.</title>
        <authorList>
            <person name="He C.Y."/>
            <person name="Keren R."/>
            <person name="Whittaker M."/>
            <person name="Farag I.F."/>
            <person name="Doudna J."/>
            <person name="Cate J.H.D."/>
            <person name="Banfield J.F."/>
        </authorList>
    </citation>
    <scope>NUCLEOTIDE SEQUENCE</scope>
    <source>
        <strain evidence="11">NC_groundwater_763_Ag_S-0.2um_68_21</strain>
    </source>
</reference>
<dbReference type="GO" id="GO:0015740">
    <property type="term" value="P:C4-dicarboxylate transport"/>
    <property type="evidence" value="ECO:0007669"/>
    <property type="project" value="TreeGrafter"/>
</dbReference>
<dbReference type="AlphaFoldDB" id="A0A932MNG3"/>
<comment type="similarity">
    <text evidence="8">Belongs to the TRAP transporter small permease family.</text>
</comment>
<dbReference type="InterPro" id="IPR055348">
    <property type="entry name" value="DctQ"/>
</dbReference>
<dbReference type="Pfam" id="PF04290">
    <property type="entry name" value="DctQ"/>
    <property type="match status" value="1"/>
</dbReference>
<evidence type="ECO:0000256" key="5">
    <source>
        <dbReference type="ARBA" id="ARBA00022692"/>
    </source>
</evidence>
<dbReference type="PANTHER" id="PTHR35011:SF2">
    <property type="entry name" value="2,3-DIKETO-L-GULONATE TRAP TRANSPORTER SMALL PERMEASE PROTEIN YIAM"/>
    <property type="match status" value="1"/>
</dbReference>
<evidence type="ECO:0000256" key="4">
    <source>
        <dbReference type="ARBA" id="ARBA00022519"/>
    </source>
</evidence>
<keyword evidence="6 9" id="KW-1133">Transmembrane helix</keyword>
<evidence type="ECO:0000313" key="12">
    <source>
        <dbReference type="Proteomes" id="UP000782312"/>
    </source>
</evidence>
<keyword evidence="5 9" id="KW-0812">Transmembrane</keyword>
<proteinExistence type="inferred from homology"/>
<dbReference type="InterPro" id="IPR007387">
    <property type="entry name" value="TRAP_DctQ"/>
</dbReference>
<protein>
    <submittedName>
        <fullName evidence="11">TRAP transporter small permease subunit</fullName>
    </submittedName>
</protein>
<evidence type="ECO:0000313" key="11">
    <source>
        <dbReference type="EMBL" id="MBI3126161.1"/>
    </source>
</evidence>
<feature type="domain" description="Tripartite ATP-independent periplasmic transporters DctQ component" evidence="10">
    <location>
        <begin position="35"/>
        <end position="161"/>
    </location>
</feature>
<sequence length="178" mass="19086">MPGPGASPIRRGWERFDRGLARFEGAFLAVLLLAMVGGGFLQVILRNAFQSGLFAADLLLRQGMLWLGLAGASLASRGESRHIEIDILSRLIAPPWDRRARRLADLFAGGACLLLARASLLFVAEEWSAASRIAGAIPAWALQSILPLGFLLMALRFLAAAAWGRPPRTPAGPPAPRP</sequence>
<keyword evidence="7 9" id="KW-0472">Membrane</keyword>
<dbReference type="Proteomes" id="UP000782312">
    <property type="component" value="Unassembled WGS sequence"/>
</dbReference>
<feature type="transmembrane region" description="Helical" evidence="9">
    <location>
        <begin position="136"/>
        <end position="158"/>
    </location>
</feature>
<evidence type="ECO:0000256" key="7">
    <source>
        <dbReference type="ARBA" id="ARBA00023136"/>
    </source>
</evidence>
<name>A0A932MNG3_UNCTE</name>